<feature type="transmembrane region" description="Helical" evidence="1">
    <location>
        <begin position="6"/>
        <end position="29"/>
    </location>
</feature>
<reference evidence="2 3" key="1">
    <citation type="submission" date="2015-04" db="EMBL/GenBank/DDBJ databases">
        <title>The draft genome sequence of Erythrobacr gangjinensis K7-2.</title>
        <authorList>
            <person name="Zhuang L."/>
            <person name="Liu Y."/>
            <person name="Shao Z."/>
        </authorList>
    </citation>
    <scope>NUCLEOTIDE SEQUENCE [LARGE SCALE GENOMIC DNA]</scope>
    <source>
        <strain evidence="2 3">K7-2</strain>
    </source>
</reference>
<protein>
    <submittedName>
        <fullName evidence="2">Uncharacterized protein</fullName>
    </submittedName>
</protein>
<feature type="transmembrane region" description="Helical" evidence="1">
    <location>
        <begin position="82"/>
        <end position="103"/>
    </location>
</feature>
<evidence type="ECO:0000313" key="3">
    <source>
        <dbReference type="Proteomes" id="UP000053070"/>
    </source>
</evidence>
<keyword evidence="3" id="KW-1185">Reference proteome</keyword>
<sequence length="118" mass="12717">MNPALIIGIAIGIGFTVAFCAVPVVIAWVRHSPDLKTIAKLSPLTILSFALWFALIVWGWSGKRDDDSVISRYIDKVQEKNLIPWIVGGLVVLGLATSALFFLNPELSAAFAPAPQGE</sequence>
<dbReference type="RefSeq" id="WP_047006060.1">
    <property type="nucleotide sequence ID" value="NZ_CP018097.1"/>
</dbReference>
<proteinExistence type="predicted"/>
<keyword evidence="1" id="KW-0472">Membrane</keyword>
<dbReference type="EMBL" id="LBHC01000001">
    <property type="protein sequence ID" value="KLE33211.1"/>
    <property type="molecule type" value="Genomic_DNA"/>
</dbReference>
<dbReference type="OrthoDB" id="7411202at2"/>
<comment type="caution">
    <text evidence="2">The sequence shown here is derived from an EMBL/GenBank/DDBJ whole genome shotgun (WGS) entry which is preliminary data.</text>
</comment>
<feature type="transmembrane region" description="Helical" evidence="1">
    <location>
        <begin position="41"/>
        <end position="62"/>
    </location>
</feature>
<accession>A0A0G9MR53</accession>
<keyword evidence="1" id="KW-0812">Transmembrane</keyword>
<evidence type="ECO:0000313" key="2">
    <source>
        <dbReference type="EMBL" id="KLE33211.1"/>
    </source>
</evidence>
<organism evidence="2 3">
    <name type="scientific">Aurantiacibacter gangjinensis</name>
    <dbReference type="NCBI Taxonomy" id="502682"/>
    <lineage>
        <taxon>Bacteria</taxon>
        <taxon>Pseudomonadati</taxon>
        <taxon>Pseudomonadota</taxon>
        <taxon>Alphaproteobacteria</taxon>
        <taxon>Sphingomonadales</taxon>
        <taxon>Erythrobacteraceae</taxon>
        <taxon>Aurantiacibacter</taxon>
    </lineage>
</organism>
<evidence type="ECO:0000256" key="1">
    <source>
        <dbReference type="SAM" id="Phobius"/>
    </source>
</evidence>
<dbReference type="AlphaFoldDB" id="A0A0G9MR53"/>
<dbReference type="Proteomes" id="UP000053070">
    <property type="component" value="Unassembled WGS sequence"/>
</dbReference>
<gene>
    <name evidence="2" type="ORF">AAW01_04390</name>
</gene>
<name>A0A0G9MR53_9SPHN</name>
<keyword evidence="1" id="KW-1133">Transmembrane helix</keyword>